<dbReference type="EMBL" id="DVJN01000053">
    <property type="protein sequence ID" value="HIS91900.1"/>
    <property type="molecule type" value="Genomic_DNA"/>
</dbReference>
<comment type="caution">
    <text evidence="1">The sequence shown here is derived from an EMBL/GenBank/DDBJ whole genome shotgun (WGS) entry which is preliminary data.</text>
</comment>
<reference evidence="1" key="2">
    <citation type="journal article" date="2021" name="PeerJ">
        <title>Extensive microbial diversity within the chicken gut microbiome revealed by metagenomics and culture.</title>
        <authorList>
            <person name="Gilroy R."/>
            <person name="Ravi A."/>
            <person name="Getino M."/>
            <person name="Pursley I."/>
            <person name="Horton D.L."/>
            <person name="Alikhan N.F."/>
            <person name="Baker D."/>
            <person name="Gharbi K."/>
            <person name="Hall N."/>
            <person name="Watson M."/>
            <person name="Adriaenssens E.M."/>
            <person name="Foster-Nyarko E."/>
            <person name="Jarju S."/>
            <person name="Secka A."/>
            <person name="Antonio M."/>
            <person name="Oren A."/>
            <person name="Chaudhuri R.R."/>
            <person name="La Ragione R."/>
            <person name="Hildebrand F."/>
            <person name="Pallen M.J."/>
        </authorList>
    </citation>
    <scope>NUCLEOTIDE SEQUENCE</scope>
    <source>
        <strain evidence="1">13766</strain>
    </source>
</reference>
<dbReference type="Proteomes" id="UP000824140">
    <property type="component" value="Unassembled WGS sequence"/>
</dbReference>
<name>A0A9D1K5D1_9FIRM</name>
<sequence>TFIDVTDALVDDEGFLPAEASSDGHHLHSAYAQVFIDEVRRQVLALETAPAQA</sequence>
<accession>A0A9D1K5D1</accession>
<reference evidence="1" key="1">
    <citation type="submission" date="2020-10" db="EMBL/GenBank/DDBJ databases">
        <authorList>
            <person name="Gilroy R."/>
        </authorList>
    </citation>
    <scope>NUCLEOTIDE SEQUENCE</scope>
    <source>
        <strain evidence="1">13766</strain>
    </source>
</reference>
<organism evidence="1 2">
    <name type="scientific">Candidatus Alectryocaccomicrobium excrementavium</name>
    <dbReference type="NCBI Taxonomy" id="2840668"/>
    <lineage>
        <taxon>Bacteria</taxon>
        <taxon>Bacillati</taxon>
        <taxon>Bacillota</taxon>
        <taxon>Clostridia</taxon>
        <taxon>Candidatus Alectryocaccomicrobium</taxon>
    </lineage>
</organism>
<dbReference type="AlphaFoldDB" id="A0A9D1K5D1"/>
<proteinExistence type="predicted"/>
<evidence type="ECO:0000313" key="2">
    <source>
        <dbReference type="Proteomes" id="UP000824140"/>
    </source>
</evidence>
<evidence type="ECO:0000313" key="1">
    <source>
        <dbReference type="EMBL" id="HIS91900.1"/>
    </source>
</evidence>
<feature type="non-terminal residue" evidence="1">
    <location>
        <position position="1"/>
    </location>
</feature>
<protein>
    <submittedName>
        <fullName evidence="1">Uncharacterized protein</fullName>
    </submittedName>
</protein>
<gene>
    <name evidence="1" type="ORF">IAA84_02670</name>
</gene>